<dbReference type="GO" id="GO:0065002">
    <property type="term" value="P:intracellular protein transmembrane transport"/>
    <property type="evidence" value="ECO:0007669"/>
    <property type="project" value="TreeGrafter"/>
</dbReference>
<dbReference type="GO" id="GO:0043953">
    <property type="term" value="P:protein transport by the Tat complex"/>
    <property type="evidence" value="ECO:0007669"/>
    <property type="project" value="UniProtKB-UniRule"/>
</dbReference>
<dbReference type="RefSeq" id="WP_011310034.1">
    <property type="nucleotide sequence ID" value="NZ_AP024514.1"/>
</dbReference>
<evidence type="ECO:0000313" key="10">
    <source>
        <dbReference type="Proteomes" id="UP000076394"/>
    </source>
</evidence>
<dbReference type="GO" id="GO:0009977">
    <property type="term" value="F:proton motive force dependent protein transmembrane transporter activity"/>
    <property type="evidence" value="ECO:0007669"/>
    <property type="project" value="TreeGrafter"/>
</dbReference>
<reference evidence="11 12" key="2">
    <citation type="submission" date="2018-05" db="EMBL/GenBank/DDBJ databases">
        <title>Draft genome sequences of Dehalococcoides mccartyi strains RC and KS.</title>
        <authorList>
            <person name="Higgins S.A."/>
            <person name="Padilla-Crespo E."/>
            <person name="Loeffler F.E."/>
        </authorList>
    </citation>
    <scope>NUCLEOTIDE SEQUENCE [LARGE SCALE GENOMIC DNA]</scope>
    <source>
        <strain evidence="9 11">KS</strain>
        <strain evidence="8 12">RC</strain>
    </source>
</reference>
<dbReference type="PRINTS" id="PR01840">
    <property type="entry name" value="TATCFAMILY"/>
</dbReference>
<comment type="similarity">
    <text evidence="5">Belongs to the TatC family.</text>
</comment>
<feature type="transmembrane region" description="Helical" evidence="5">
    <location>
        <begin position="231"/>
        <end position="252"/>
    </location>
</feature>
<dbReference type="NCBIfam" id="TIGR00945">
    <property type="entry name" value="tatC"/>
    <property type="match status" value="1"/>
</dbReference>
<feature type="transmembrane region" description="Helical" evidence="5">
    <location>
        <begin position="209"/>
        <end position="225"/>
    </location>
</feature>
<keyword evidence="5" id="KW-0653">Protein transport</keyword>
<proteinExistence type="inferred from homology"/>
<dbReference type="EMBL" id="QGLC01000001">
    <property type="protein sequence ID" value="RAL69914.1"/>
    <property type="molecule type" value="Genomic_DNA"/>
</dbReference>
<evidence type="ECO:0000313" key="7">
    <source>
        <dbReference type="EMBL" id="AMU87387.1"/>
    </source>
</evidence>
<evidence type="ECO:0000313" key="9">
    <source>
        <dbReference type="EMBL" id="RAL71091.1"/>
    </source>
</evidence>
<evidence type="ECO:0000256" key="5">
    <source>
        <dbReference type="HAMAP-Rule" id="MF_00902"/>
    </source>
</evidence>
<dbReference type="InterPro" id="IPR002033">
    <property type="entry name" value="TatC"/>
</dbReference>
<dbReference type="Proteomes" id="UP000249146">
    <property type="component" value="Unassembled WGS sequence"/>
</dbReference>
<accession>A0A142VDI7</accession>
<dbReference type="PANTHER" id="PTHR30371:SF0">
    <property type="entry name" value="SEC-INDEPENDENT PROTEIN TRANSLOCASE PROTEIN TATC, CHLOROPLASTIC-RELATED"/>
    <property type="match status" value="1"/>
</dbReference>
<dbReference type="Pfam" id="PF00902">
    <property type="entry name" value="TatC"/>
    <property type="match status" value="1"/>
</dbReference>
<feature type="transmembrane region" description="Helical" evidence="5">
    <location>
        <begin position="84"/>
        <end position="108"/>
    </location>
</feature>
<comment type="subcellular location">
    <subcellularLocation>
        <location evidence="5">Cell membrane</location>
        <topology evidence="5">Multi-pass membrane protein</topology>
    </subcellularLocation>
    <subcellularLocation>
        <location evidence="1">Membrane</location>
        <topology evidence="1">Multi-pass membrane protein</topology>
    </subcellularLocation>
</comment>
<evidence type="ECO:0000313" key="8">
    <source>
        <dbReference type="EMBL" id="RAL69914.1"/>
    </source>
</evidence>
<feature type="region of interest" description="Disordered" evidence="6">
    <location>
        <begin position="1"/>
        <end position="24"/>
    </location>
</feature>
<keyword evidence="4 5" id="KW-0472">Membrane</keyword>
<evidence type="ECO:0000256" key="4">
    <source>
        <dbReference type="ARBA" id="ARBA00023136"/>
    </source>
</evidence>
<evidence type="ECO:0000256" key="6">
    <source>
        <dbReference type="SAM" id="MobiDB-lite"/>
    </source>
</evidence>
<keyword evidence="3 5" id="KW-1133">Transmembrane helix</keyword>
<comment type="function">
    <text evidence="5">Part of the twin-arginine translocation (Tat) system that transports large folded proteins containing a characteristic twin-arginine motif in their signal peptide across membranes.</text>
</comment>
<keyword evidence="5" id="KW-0811">Translocation</keyword>
<keyword evidence="2 5" id="KW-0812">Transmembrane</keyword>
<dbReference type="Proteomes" id="UP000076394">
    <property type="component" value="Chromosome"/>
</dbReference>
<dbReference type="OrthoDB" id="9777044at2"/>
<evidence type="ECO:0000313" key="12">
    <source>
        <dbReference type="Proteomes" id="UP000249146"/>
    </source>
</evidence>
<evidence type="ECO:0000256" key="3">
    <source>
        <dbReference type="ARBA" id="ARBA00022989"/>
    </source>
</evidence>
<protein>
    <recommendedName>
        <fullName evidence="5">Sec-independent protein translocase protein TatC</fullName>
    </recommendedName>
</protein>
<gene>
    <name evidence="5" type="primary">tatC</name>
    <name evidence="9" type="ORF">C1G86_0022</name>
    <name evidence="8" type="ORF">C1G87_0056</name>
    <name evidence="7" type="ORF">Dm11a5_1561</name>
</gene>
<dbReference type="EMBL" id="QGLD01000001">
    <property type="protein sequence ID" value="RAL71091.1"/>
    <property type="molecule type" value="Genomic_DNA"/>
</dbReference>
<feature type="transmembrane region" description="Helical" evidence="5">
    <location>
        <begin position="175"/>
        <end position="197"/>
    </location>
</feature>
<evidence type="ECO:0000256" key="2">
    <source>
        <dbReference type="ARBA" id="ARBA00022692"/>
    </source>
</evidence>
<dbReference type="OMA" id="AWAFIAP"/>
<dbReference type="HAMAP" id="MF_00902">
    <property type="entry name" value="TatC"/>
    <property type="match status" value="1"/>
</dbReference>
<dbReference type="Proteomes" id="UP000248786">
    <property type="component" value="Unassembled WGS sequence"/>
</dbReference>
<dbReference type="EMBL" id="CP011127">
    <property type="protein sequence ID" value="AMU87387.1"/>
    <property type="molecule type" value="Genomic_DNA"/>
</dbReference>
<dbReference type="PANTHER" id="PTHR30371">
    <property type="entry name" value="SEC-INDEPENDENT PROTEIN TRANSLOCASE PROTEIN TATC"/>
    <property type="match status" value="1"/>
</dbReference>
<evidence type="ECO:0000256" key="1">
    <source>
        <dbReference type="ARBA" id="ARBA00004141"/>
    </source>
</evidence>
<comment type="subunit">
    <text evidence="5">Forms a complex with TatA.</text>
</comment>
<organism evidence="7 10">
    <name type="scientific">Dehalococcoides mccartyi</name>
    <dbReference type="NCBI Taxonomy" id="61435"/>
    <lineage>
        <taxon>Bacteria</taxon>
        <taxon>Bacillati</taxon>
        <taxon>Chloroflexota</taxon>
        <taxon>Dehalococcoidia</taxon>
        <taxon>Dehalococcoidales</taxon>
        <taxon>Dehalococcoidaceae</taxon>
        <taxon>Dehalococcoides</taxon>
    </lineage>
</organism>
<sequence>MSTKNETPEVEEEEPPEEVKAKGKMPIGGHFNELRQRFTRGIIALVVGVMAAFFFATPIIGFLTAPGGPDFKPAQLGVMEYASVFFNVSLWAGFILASPYILYQLIAFITPALNRNEKKFIFISIPAVTVMFLAGLAFAYYVALPPALNILLHWGDDVVLTVVGIKDYMNVVTRILIALGLIFETPFIIMVLARLGVVSPKWLASKRKIWVVIAFVIAALITPTFDPVNQTIMAGPLIVLYEISIWLSKLVYRKKREVIESK</sequence>
<dbReference type="GO" id="GO:0033281">
    <property type="term" value="C:TAT protein transport complex"/>
    <property type="evidence" value="ECO:0007669"/>
    <property type="project" value="UniProtKB-UniRule"/>
</dbReference>
<reference evidence="7 10" key="1">
    <citation type="submission" date="2015-03" db="EMBL/GenBank/DDBJ databases">
        <title>Genomic characterization of Dehalococcoides mccartyi strain 11a5, an unusal plasmid-containing chloroethene dechlorinator.</title>
        <authorList>
            <person name="Zhao S."/>
            <person name="Ding C."/>
            <person name="He J."/>
        </authorList>
    </citation>
    <scope>NUCLEOTIDE SEQUENCE [LARGE SCALE GENOMIC DNA]</scope>
    <source>
        <strain evidence="7 10">11a5</strain>
    </source>
</reference>
<feature type="transmembrane region" description="Helical" evidence="5">
    <location>
        <begin position="42"/>
        <end position="64"/>
    </location>
</feature>
<evidence type="ECO:0000313" key="11">
    <source>
        <dbReference type="Proteomes" id="UP000248786"/>
    </source>
</evidence>
<dbReference type="AlphaFoldDB" id="A0A142VDI7"/>
<dbReference type="PATRIC" id="fig|61435.13.peg.1450"/>
<keyword evidence="5" id="KW-0813">Transport</keyword>
<feature type="transmembrane region" description="Helical" evidence="5">
    <location>
        <begin position="120"/>
        <end position="143"/>
    </location>
</feature>
<name>A0A142VDI7_9CHLR</name>
<keyword evidence="5" id="KW-1003">Cell membrane</keyword>